<dbReference type="AlphaFoldDB" id="G0UQE9"/>
<proteinExistence type="predicted"/>
<feature type="compositionally biased region" description="Polar residues" evidence="1">
    <location>
        <begin position="583"/>
        <end position="594"/>
    </location>
</feature>
<feature type="domain" description="Kinesin motor" evidence="2">
    <location>
        <begin position="9"/>
        <end position="325"/>
    </location>
</feature>
<evidence type="ECO:0000256" key="1">
    <source>
        <dbReference type="SAM" id="MobiDB-lite"/>
    </source>
</evidence>
<accession>G0UQE9</accession>
<feature type="region of interest" description="Disordered" evidence="1">
    <location>
        <begin position="575"/>
        <end position="624"/>
    </location>
</feature>
<dbReference type="SMART" id="SM00129">
    <property type="entry name" value="KISc"/>
    <property type="match status" value="1"/>
</dbReference>
<name>G0UQE9_TRYCI</name>
<dbReference type="GO" id="GO:0008017">
    <property type="term" value="F:microtubule binding"/>
    <property type="evidence" value="ECO:0007669"/>
    <property type="project" value="InterPro"/>
</dbReference>
<gene>
    <name evidence="3" type="ORF">TCIL3000_7_4240</name>
</gene>
<protein>
    <recommendedName>
        <fullName evidence="2">Kinesin motor domain-containing protein</fullName>
    </recommendedName>
</protein>
<dbReference type="SUPFAM" id="SSF52540">
    <property type="entry name" value="P-loop containing nucleoside triphosphate hydrolases"/>
    <property type="match status" value="1"/>
</dbReference>
<sequence length="624" mass="69449">MEQNSKPPMSTVTSPRPAVKNILRSVESHVRLMSHLENTSTSSSYTSVRLRDSKSDNWTGPFNVTRVHRGTSTINFYQEVVAPCVENSLAGQSYLFLVSGPCESGRSQTLYGSPHHSTKGIIELAAEDLLRFIDGNAARDGDNCGRGQPTVTHSAFVTRGSHINETTTGEPVPIVNFPPPLGPTALPRMKLLESAAAVVQIPELKHMDTSCIVQLQVYVPVDSLGRRSMATLTFVDVAAFREQQCSEVRHLIATVSRVAGVASGDEPGFDQRKLTALLEPALMGYVTLVSITTISGRDDLYEAACAALRFAETISRIHQVLMLVHINTPKWFLETAEKLETLRLQRGKVLGDHHARGVCDYYFTVANWLAQHVGDVDGTFDKLLEEVEKIRKDLAVDVGEQTKTIMARLQEEQKQCATQLERTRAVHSEIALQLDKLKRMDETIATLTQQGTQRDVLNDQKISEICIEVASIENETNMHKQELIQLEKEEKLYGSKCGEVLAVLDKYVEDFTNSQMHFVLTTEMNAIAQKKRRLEADLAIASQMAHKETDNFRTDRERRAKLSRLAMMQQKVDTLRERVKAGSASNSKTSSPNFRSPRDIFGGSPPRSPALRRRRLTSPGHSAS</sequence>
<evidence type="ECO:0000313" key="3">
    <source>
        <dbReference type="EMBL" id="CCC91610.1"/>
    </source>
</evidence>
<reference evidence="3" key="1">
    <citation type="journal article" date="2012" name="Proc. Natl. Acad. Sci. U.S.A.">
        <title>Antigenic diversity is generated by distinct evolutionary mechanisms in African trypanosome species.</title>
        <authorList>
            <person name="Jackson A.P."/>
            <person name="Berry A."/>
            <person name="Aslett M."/>
            <person name="Allison H.C."/>
            <person name="Burton P."/>
            <person name="Vavrova-Anderson J."/>
            <person name="Brown R."/>
            <person name="Browne H."/>
            <person name="Corton N."/>
            <person name="Hauser H."/>
            <person name="Gamble J."/>
            <person name="Gilderthorp R."/>
            <person name="Marcello L."/>
            <person name="McQuillan J."/>
            <person name="Otto T.D."/>
            <person name="Quail M.A."/>
            <person name="Sanders M.J."/>
            <person name="van Tonder A."/>
            <person name="Ginger M.L."/>
            <person name="Field M.C."/>
            <person name="Barry J.D."/>
            <person name="Hertz-Fowler C."/>
            <person name="Berriman M."/>
        </authorList>
    </citation>
    <scope>NUCLEOTIDE SEQUENCE</scope>
    <source>
        <strain evidence="3">IL3000</strain>
    </source>
</reference>
<dbReference type="VEuPathDB" id="TriTrypDB:TcIL3000_7_4240"/>
<dbReference type="GO" id="GO:0003777">
    <property type="term" value="F:microtubule motor activity"/>
    <property type="evidence" value="ECO:0007669"/>
    <property type="project" value="InterPro"/>
</dbReference>
<dbReference type="EMBL" id="HE575320">
    <property type="protein sequence ID" value="CCC91610.1"/>
    <property type="molecule type" value="Genomic_DNA"/>
</dbReference>
<evidence type="ECO:0000259" key="2">
    <source>
        <dbReference type="SMART" id="SM00129"/>
    </source>
</evidence>
<dbReference type="Gene3D" id="3.40.850.10">
    <property type="entry name" value="Kinesin motor domain"/>
    <property type="match status" value="1"/>
</dbReference>
<dbReference type="GO" id="GO:0007018">
    <property type="term" value="P:microtubule-based movement"/>
    <property type="evidence" value="ECO:0007669"/>
    <property type="project" value="InterPro"/>
</dbReference>
<organism evidence="3">
    <name type="scientific">Trypanosoma congolense (strain IL3000)</name>
    <dbReference type="NCBI Taxonomy" id="1068625"/>
    <lineage>
        <taxon>Eukaryota</taxon>
        <taxon>Discoba</taxon>
        <taxon>Euglenozoa</taxon>
        <taxon>Kinetoplastea</taxon>
        <taxon>Metakinetoplastina</taxon>
        <taxon>Trypanosomatida</taxon>
        <taxon>Trypanosomatidae</taxon>
        <taxon>Trypanosoma</taxon>
        <taxon>Nannomonas</taxon>
    </lineage>
</organism>
<dbReference type="InterPro" id="IPR036961">
    <property type="entry name" value="Kinesin_motor_dom_sf"/>
</dbReference>
<dbReference type="InterPro" id="IPR027417">
    <property type="entry name" value="P-loop_NTPase"/>
</dbReference>
<dbReference type="GO" id="GO:0005524">
    <property type="term" value="F:ATP binding"/>
    <property type="evidence" value="ECO:0007669"/>
    <property type="project" value="InterPro"/>
</dbReference>
<dbReference type="InterPro" id="IPR001752">
    <property type="entry name" value="Kinesin_motor_dom"/>
</dbReference>